<gene>
    <name evidence="8" type="primary">fmt</name>
    <name evidence="11" type="ORF">FD02_GL000906</name>
</gene>
<dbReference type="PROSITE" id="PS00373">
    <property type="entry name" value="GART"/>
    <property type="match status" value="1"/>
</dbReference>
<evidence type="ECO:0000313" key="11">
    <source>
        <dbReference type="EMBL" id="KRK74305.1"/>
    </source>
</evidence>
<feature type="domain" description="Formyl transferase N-terminal" evidence="9">
    <location>
        <begin position="14"/>
        <end position="186"/>
    </location>
</feature>
<evidence type="ECO:0000256" key="6">
    <source>
        <dbReference type="ARBA" id="ARBA00022917"/>
    </source>
</evidence>
<dbReference type="Proteomes" id="UP000051804">
    <property type="component" value="Unassembled WGS sequence"/>
</dbReference>
<evidence type="ECO:0000256" key="2">
    <source>
        <dbReference type="ARBA" id="ARBA00010699"/>
    </source>
</evidence>
<dbReference type="HAMAP" id="MF_00182">
    <property type="entry name" value="Formyl_trans"/>
    <property type="match status" value="1"/>
</dbReference>
<sequence>MANIKEFSMTSIIFMGTPEFGVPILTALAAKYDVVTVITQPDRLVGRKQRLQQSPVKVAATKLGIPVLQPEKLSGSPELDQAIALAPDLIVTAAYGQFLPTKFLKAAKIAALNVHGSLLPKYRGGAPIQYSIINGDAVTGVTIIEMVKAMDAGDIYAQATLPLTRADDTGTVFAKLSLMGRDLLLETLPQIIAGTATKRPQDPALVTFSPTLTKEQEHLDITLPAPQLDQWVRGLRPAVGGYVYLNGERVKLWAITPQAAATTAAPGVVVERSKKRLVVAAGAQTSFAIDELQPAGKSRQPIAAFLNGAGQAIKEGDLIIGNAQ</sequence>
<feature type="binding site" evidence="8">
    <location>
        <begin position="117"/>
        <end position="120"/>
    </location>
    <ligand>
        <name>(6S)-5,6,7,8-tetrahydrofolate</name>
        <dbReference type="ChEBI" id="CHEBI:57453"/>
    </ligand>
</feature>
<organism evidence="11 12">
    <name type="scientific">Lacticaseibacillus nasuensis JCM 17158</name>
    <dbReference type="NCBI Taxonomy" id="1291734"/>
    <lineage>
        <taxon>Bacteria</taxon>
        <taxon>Bacillati</taxon>
        <taxon>Bacillota</taxon>
        <taxon>Bacilli</taxon>
        <taxon>Lactobacillales</taxon>
        <taxon>Lactobacillaceae</taxon>
        <taxon>Lacticaseibacillus</taxon>
    </lineage>
</organism>
<dbReference type="SUPFAM" id="SSF53328">
    <property type="entry name" value="Formyltransferase"/>
    <property type="match status" value="1"/>
</dbReference>
<keyword evidence="6 8" id="KW-0648">Protein biosynthesis</keyword>
<dbReference type="AlphaFoldDB" id="A0A0R1K0Y6"/>
<evidence type="ECO:0000259" key="10">
    <source>
        <dbReference type="Pfam" id="PF02911"/>
    </source>
</evidence>
<keyword evidence="5 8" id="KW-0808">Transferase</keyword>
<dbReference type="InterPro" id="IPR005793">
    <property type="entry name" value="Formyl_trans_C"/>
</dbReference>
<dbReference type="Gene3D" id="3.10.25.10">
    <property type="entry name" value="Formyl transferase, C-terminal domain"/>
    <property type="match status" value="1"/>
</dbReference>
<evidence type="ECO:0000256" key="5">
    <source>
        <dbReference type="ARBA" id="ARBA00022679"/>
    </source>
</evidence>
<evidence type="ECO:0000313" key="12">
    <source>
        <dbReference type="Proteomes" id="UP000051804"/>
    </source>
</evidence>
<evidence type="ECO:0000256" key="8">
    <source>
        <dbReference type="HAMAP-Rule" id="MF_00182"/>
    </source>
</evidence>
<name>A0A0R1K0Y6_9LACO</name>
<reference evidence="11 12" key="1">
    <citation type="journal article" date="2015" name="Genome Announc.">
        <title>Expanding the biotechnology potential of lactobacilli through comparative genomics of 213 strains and associated genera.</title>
        <authorList>
            <person name="Sun Z."/>
            <person name="Harris H.M."/>
            <person name="McCann A."/>
            <person name="Guo C."/>
            <person name="Argimon S."/>
            <person name="Zhang W."/>
            <person name="Yang X."/>
            <person name="Jeffery I.B."/>
            <person name="Cooney J.C."/>
            <person name="Kagawa T.F."/>
            <person name="Liu W."/>
            <person name="Song Y."/>
            <person name="Salvetti E."/>
            <person name="Wrobel A."/>
            <person name="Rasinkangas P."/>
            <person name="Parkhill J."/>
            <person name="Rea M.C."/>
            <person name="O'Sullivan O."/>
            <person name="Ritari J."/>
            <person name="Douillard F.P."/>
            <person name="Paul Ross R."/>
            <person name="Yang R."/>
            <person name="Briner A.E."/>
            <person name="Felis G.E."/>
            <person name="de Vos W.M."/>
            <person name="Barrangou R."/>
            <person name="Klaenhammer T.R."/>
            <person name="Caufield P.W."/>
            <person name="Cui Y."/>
            <person name="Zhang H."/>
            <person name="O'Toole P.W."/>
        </authorList>
    </citation>
    <scope>NUCLEOTIDE SEQUENCE [LARGE SCALE GENOMIC DNA]</scope>
    <source>
        <strain evidence="11 12">JCM 17158</strain>
    </source>
</reference>
<dbReference type="Pfam" id="PF00551">
    <property type="entry name" value="Formyl_trans_N"/>
    <property type="match status" value="1"/>
</dbReference>
<evidence type="ECO:0000259" key="9">
    <source>
        <dbReference type="Pfam" id="PF00551"/>
    </source>
</evidence>
<dbReference type="CDD" id="cd08646">
    <property type="entry name" value="FMT_core_Met-tRNA-FMT_N"/>
    <property type="match status" value="1"/>
</dbReference>
<comment type="function">
    <text evidence="1 8">Attaches a formyl group to the free amino group of methionyl-tRNA(fMet). The formyl group appears to play a dual role in the initiator identity of N-formylmethionyl-tRNA by promoting its recognition by IF2 and preventing the misappropriation of this tRNA by the elongation apparatus.</text>
</comment>
<dbReference type="CDD" id="cd08704">
    <property type="entry name" value="Met_tRNA_FMT_C"/>
    <property type="match status" value="1"/>
</dbReference>
<dbReference type="STRING" id="1291734.FD02_GL000906"/>
<dbReference type="Pfam" id="PF02911">
    <property type="entry name" value="Formyl_trans_C"/>
    <property type="match status" value="1"/>
</dbReference>
<dbReference type="InterPro" id="IPR037022">
    <property type="entry name" value="Formyl_trans_C_sf"/>
</dbReference>
<dbReference type="PANTHER" id="PTHR11138:SF5">
    <property type="entry name" value="METHIONYL-TRNA FORMYLTRANSFERASE, MITOCHONDRIAL"/>
    <property type="match status" value="1"/>
</dbReference>
<dbReference type="EC" id="2.1.2.9" evidence="3 8"/>
<dbReference type="Gene3D" id="3.40.50.170">
    <property type="entry name" value="Formyl transferase, N-terminal domain"/>
    <property type="match status" value="1"/>
</dbReference>
<evidence type="ECO:0000256" key="1">
    <source>
        <dbReference type="ARBA" id="ARBA00002606"/>
    </source>
</evidence>
<dbReference type="PANTHER" id="PTHR11138">
    <property type="entry name" value="METHIONYL-TRNA FORMYLTRANSFERASE"/>
    <property type="match status" value="1"/>
</dbReference>
<evidence type="ECO:0000256" key="7">
    <source>
        <dbReference type="ARBA" id="ARBA00048558"/>
    </source>
</evidence>
<comment type="caution">
    <text evidence="11">The sequence shown here is derived from an EMBL/GenBank/DDBJ whole genome shotgun (WGS) entry which is preliminary data.</text>
</comment>
<dbReference type="InterPro" id="IPR041711">
    <property type="entry name" value="Met-tRNA-FMT_N"/>
</dbReference>
<dbReference type="PATRIC" id="fig|1291734.4.peg.933"/>
<protein>
    <recommendedName>
        <fullName evidence="4 8">Methionyl-tRNA formyltransferase</fullName>
        <ecNumber evidence="3 8">2.1.2.9</ecNumber>
    </recommendedName>
</protein>
<keyword evidence="12" id="KW-1185">Reference proteome</keyword>
<comment type="similarity">
    <text evidence="2 8">Belongs to the Fmt family.</text>
</comment>
<dbReference type="InterPro" id="IPR005794">
    <property type="entry name" value="Fmt"/>
</dbReference>
<dbReference type="InterPro" id="IPR001555">
    <property type="entry name" value="GART_AS"/>
</dbReference>
<evidence type="ECO:0000256" key="4">
    <source>
        <dbReference type="ARBA" id="ARBA00016014"/>
    </source>
</evidence>
<dbReference type="InterPro" id="IPR036477">
    <property type="entry name" value="Formyl_transf_N_sf"/>
</dbReference>
<dbReference type="InterPro" id="IPR011034">
    <property type="entry name" value="Formyl_transferase-like_C_sf"/>
</dbReference>
<dbReference type="SUPFAM" id="SSF50486">
    <property type="entry name" value="FMT C-terminal domain-like"/>
    <property type="match status" value="1"/>
</dbReference>
<dbReference type="InterPro" id="IPR044135">
    <property type="entry name" value="Met-tRNA-FMT_C"/>
</dbReference>
<dbReference type="EMBL" id="AZDJ01000001">
    <property type="protein sequence ID" value="KRK74305.1"/>
    <property type="molecule type" value="Genomic_DNA"/>
</dbReference>
<accession>A0A0R1K0Y6</accession>
<feature type="domain" description="Formyl transferase C-terminal" evidence="10">
    <location>
        <begin position="212"/>
        <end position="309"/>
    </location>
</feature>
<evidence type="ECO:0000256" key="3">
    <source>
        <dbReference type="ARBA" id="ARBA00012261"/>
    </source>
</evidence>
<dbReference type="InterPro" id="IPR002376">
    <property type="entry name" value="Formyl_transf_N"/>
</dbReference>
<proteinExistence type="inferred from homology"/>
<dbReference type="GO" id="GO:0004479">
    <property type="term" value="F:methionyl-tRNA formyltransferase activity"/>
    <property type="evidence" value="ECO:0007669"/>
    <property type="project" value="UniProtKB-UniRule"/>
</dbReference>
<dbReference type="GO" id="GO:0005829">
    <property type="term" value="C:cytosol"/>
    <property type="evidence" value="ECO:0007669"/>
    <property type="project" value="TreeGrafter"/>
</dbReference>
<comment type="catalytic activity">
    <reaction evidence="7 8">
        <text>L-methionyl-tRNA(fMet) + (6R)-10-formyltetrahydrofolate = N-formyl-L-methionyl-tRNA(fMet) + (6S)-5,6,7,8-tetrahydrofolate + H(+)</text>
        <dbReference type="Rhea" id="RHEA:24380"/>
        <dbReference type="Rhea" id="RHEA-COMP:9952"/>
        <dbReference type="Rhea" id="RHEA-COMP:9953"/>
        <dbReference type="ChEBI" id="CHEBI:15378"/>
        <dbReference type="ChEBI" id="CHEBI:57453"/>
        <dbReference type="ChEBI" id="CHEBI:78530"/>
        <dbReference type="ChEBI" id="CHEBI:78844"/>
        <dbReference type="ChEBI" id="CHEBI:195366"/>
        <dbReference type="EC" id="2.1.2.9"/>
    </reaction>
</comment>
<dbReference type="NCBIfam" id="TIGR00460">
    <property type="entry name" value="fmt"/>
    <property type="match status" value="1"/>
</dbReference>